<comment type="caution">
    <text evidence="1">The sequence shown here is derived from an EMBL/GenBank/DDBJ whole genome shotgun (WGS) entry which is preliminary data.</text>
</comment>
<dbReference type="PATRIC" id="fig|1120925.3.peg.1598"/>
<dbReference type="RefSeq" id="WP_005009726.1">
    <property type="nucleotide sequence ID" value="NZ_KB849727.1"/>
</dbReference>
<reference evidence="1 2" key="1">
    <citation type="submission" date="2013-02" db="EMBL/GenBank/DDBJ databases">
        <title>The Genome Sequence of Acinetobacter bouvetii CIP 107468.</title>
        <authorList>
            <consortium name="The Broad Institute Genome Sequencing Platform"/>
            <consortium name="The Broad Institute Genome Sequencing Center for Infectious Disease"/>
            <person name="Cerqueira G."/>
            <person name="Feldgarden M."/>
            <person name="Courvalin P."/>
            <person name="Perichon B."/>
            <person name="Grillot-Courvalin C."/>
            <person name="Clermont D."/>
            <person name="Rocha E."/>
            <person name="Yoon E.-J."/>
            <person name="Nemec A."/>
            <person name="Walker B."/>
            <person name="Young S.K."/>
            <person name="Zeng Q."/>
            <person name="Gargeya S."/>
            <person name="Fitzgerald M."/>
            <person name="Haas B."/>
            <person name="Abouelleil A."/>
            <person name="Alvarado L."/>
            <person name="Arachchi H.M."/>
            <person name="Berlin A.M."/>
            <person name="Chapman S.B."/>
            <person name="Dewar J."/>
            <person name="Goldberg J."/>
            <person name="Griggs A."/>
            <person name="Gujja S."/>
            <person name="Hansen M."/>
            <person name="Howarth C."/>
            <person name="Imamovic A."/>
            <person name="Larimer J."/>
            <person name="McCowan C."/>
            <person name="Murphy C."/>
            <person name="Neiman D."/>
            <person name="Pearson M."/>
            <person name="Priest M."/>
            <person name="Roberts A."/>
            <person name="Saif S."/>
            <person name="Shea T."/>
            <person name="Sisk P."/>
            <person name="Sykes S."/>
            <person name="Wortman J."/>
            <person name="Nusbaum C."/>
            <person name="Birren B."/>
        </authorList>
    </citation>
    <scope>NUCLEOTIDE SEQUENCE [LARGE SCALE GENOMIC DNA]</scope>
    <source>
        <strain evidence="1 2">CIP 107468</strain>
    </source>
</reference>
<organism evidence="1 2">
    <name type="scientific">Acinetobacter bouvetii DSM 14964 = CIP 107468</name>
    <dbReference type="NCBI Taxonomy" id="1120925"/>
    <lineage>
        <taxon>Bacteria</taxon>
        <taxon>Pseudomonadati</taxon>
        <taxon>Pseudomonadota</taxon>
        <taxon>Gammaproteobacteria</taxon>
        <taxon>Moraxellales</taxon>
        <taxon>Moraxellaceae</taxon>
        <taxon>Acinetobacter</taxon>
    </lineage>
</organism>
<evidence type="ECO:0000313" key="2">
    <source>
        <dbReference type="Proteomes" id="UP000018460"/>
    </source>
</evidence>
<protein>
    <submittedName>
        <fullName evidence="1">Uncharacterized protein</fullName>
    </submittedName>
</protein>
<gene>
    <name evidence="1" type="ORF">F941_01516</name>
</gene>
<dbReference type="OrthoDB" id="6660684at2"/>
<sequence>MDAKAIQYARIAQPKLSALAQALQDAQRQPVSIESLMKEQQQATTAMNQVLETVEDIVAQAAKPADSKTKPKFPAI</sequence>
<dbReference type="EMBL" id="APQD01000012">
    <property type="protein sequence ID" value="ENV82750.1"/>
    <property type="molecule type" value="Genomic_DNA"/>
</dbReference>
<name>N9DPX6_9GAMM</name>
<evidence type="ECO:0000313" key="1">
    <source>
        <dbReference type="EMBL" id="ENV82750.1"/>
    </source>
</evidence>
<keyword evidence="2" id="KW-1185">Reference proteome</keyword>
<dbReference type="AlphaFoldDB" id="N9DPX6"/>
<accession>N9DPX6</accession>
<dbReference type="Proteomes" id="UP000018460">
    <property type="component" value="Unassembled WGS sequence"/>
</dbReference>
<proteinExistence type="predicted"/>